<dbReference type="EMBL" id="CP029077">
    <property type="protein sequence ID" value="QED23692.1"/>
    <property type="molecule type" value="Genomic_DNA"/>
</dbReference>
<evidence type="ECO:0000256" key="4">
    <source>
        <dbReference type="ARBA" id="ARBA00023002"/>
    </source>
</evidence>
<comment type="cofactor">
    <cofactor evidence="5">
        <name>FAD</name>
        <dbReference type="ChEBI" id="CHEBI:57692"/>
    </cofactor>
    <text evidence="5">Binds 1 FAD per subunit.</text>
</comment>
<dbReference type="EC" id="1.18.1.2" evidence="5"/>
<sequence>MKTDICIIGAGPVGIFSAFQAGMLGMKCVIIDALSFAGGQCSALYPEKPIYDIPSHKSITGQGLIDGLLKQAEVFSPKFILDSKATDLIEEDGGFKVRVAHKDGLESSVWAKAVIIAGGSGFFGPNRPPLSGIEKFEGDSILYFIDKMSRFEGKDVVIAGGGDSAVDWAISLAAIAKSVSIVHRRGDFRAMPESEKQLLELGNSGKIGIFTPYQLSGIVENNGVLSGVEIEGINDEGKRVINADYLLPFFGLKTDIGDIAKWDLAIEKKVISVDPSRMSTSRKGVYAVGDMCSYAGKLKLILCGFSEAAIAVHAAYADVFPDKPLHFEHSTSKKM</sequence>
<dbReference type="InterPro" id="IPR036188">
    <property type="entry name" value="FAD/NAD-bd_sf"/>
</dbReference>
<proteinExistence type="inferred from homology"/>
<dbReference type="Gene3D" id="3.50.50.60">
    <property type="entry name" value="FAD/NAD(P)-binding domain"/>
    <property type="match status" value="2"/>
</dbReference>
<feature type="domain" description="FAD/NAD(P)-binding" evidence="6">
    <location>
        <begin position="4"/>
        <end position="299"/>
    </location>
</feature>
<keyword evidence="1 5" id="KW-0285">Flavoprotein</keyword>
<evidence type="ECO:0000256" key="3">
    <source>
        <dbReference type="ARBA" id="ARBA00022857"/>
    </source>
</evidence>
<comment type="subunit">
    <text evidence="5">Homodimer.</text>
</comment>
<dbReference type="GO" id="GO:0050660">
    <property type="term" value="F:flavin adenine dinucleotide binding"/>
    <property type="evidence" value="ECO:0007669"/>
    <property type="project" value="UniProtKB-UniRule"/>
</dbReference>
<keyword evidence="4 5" id="KW-0560">Oxidoreductase</keyword>
<comment type="caution">
    <text evidence="5">Lacks conserved residue(s) required for the propagation of feature annotation.</text>
</comment>
<evidence type="ECO:0000313" key="8">
    <source>
        <dbReference type="Proteomes" id="UP000321934"/>
    </source>
</evidence>
<accession>A0A5B8XEE8</accession>
<dbReference type="Pfam" id="PF07992">
    <property type="entry name" value="Pyr_redox_2"/>
    <property type="match status" value="1"/>
</dbReference>
<feature type="binding site" evidence="5">
    <location>
        <position position="331"/>
    </location>
    <ligand>
        <name>FAD</name>
        <dbReference type="ChEBI" id="CHEBI:57692"/>
    </ligand>
</feature>
<evidence type="ECO:0000259" key="6">
    <source>
        <dbReference type="Pfam" id="PF07992"/>
    </source>
</evidence>
<name>A0A5B8XEE8_9RICK</name>
<evidence type="ECO:0000313" key="7">
    <source>
        <dbReference type="EMBL" id="QED23692.1"/>
    </source>
</evidence>
<feature type="binding site" evidence="5">
    <location>
        <position position="45"/>
    </location>
    <ligand>
        <name>FAD</name>
        <dbReference type="ChEBI" id="CHEBI:57692"/>
    </ligand>
</feature>
<reference evidence="7 8" key="1">
    <citation type="journal article" date="2019" name="ISME J.">
        <title>Deianiraea, an extracellular bacterium associated with the ciliate Paramecium, suggests an alternative scenario for the evolution of Rickettsiales.</title>
        <authorList>
            <person name="Castelli M."/>
            <person name="Sabaneyeva E."/>
            <person name="Lanzoni O."/>
            <person name="Lebedeva N."/>
            <person name="Floriano A.M."/>
            <person name="Gaiarsa S."/>
            <person name="Benken K."/>
            <person name="Modeo L."/>
            <person name="Bandi C."/>
            <person name="Potekhin A."/>
            <person name="Sassera D."/>
            <person name="Petroni G."/>
        </authorList>
    </citation>
    <scope>NUCLEOTIDE SEQUENCE [LARGE SCALE GENOMIC DNA]</scope>
    <source>
        <strain evidence="7">CyL4-1</strain>
    </source>
</reference>
<comment type="catalytic activity">
    <reaction evidence="5">
        <text>2 reduced [2Fe-2S]-[ferredoxin] + NADP(+) + H(+) = 2 oxidized [2Fe-2S]-[ferredoxin] + NADPH</text>
        <dbReference type="Rhea" id="RHEA:20125"/>
        <dbReference type="Rhea" id="RHEA-COMP:10000"/>
        <dbReference type="Rhea" id="RHEA-COMP:10001"/>
        <dbReference type="ChEBI" id="CHEBI:15378"/>
        <dbReference type="ChEBI" id="CHEBI:33737"/>
        <dbReference type="ChEBI" id="CHEBI:33738"/>
        <dbReference type="ChEBI" id="CHEBI:57783"/>
        <dbReference type="ChEBI" id="CHEBI:58349"/>
        <dbReference type="EC" id="1.18.1.2"/>
    </reaction>
</comment>
<dbReference type="HAMAP" id="MF_01685">
    <property type="entry name" value="FENR2"/>
    <property type="match status" value="1"/>
</dbReference>
<feature type="binding site" evidence="5">
    <location>
        <position position="40"/>
    </location>
    <ligand>
        <name>FAD</name>
        <dbReference type="ChEBI" id="CHEBI:57692"/>
    </ligand>
</feature>
<feature type="binding site" evidence="5">
    <location>
        <position position="85"/>
    </location>
    <ligand>
        <name>FAD</name>
        <dbReference type="ChEBI" id="CHEBI:57692"/>
    </ligand>
</feature>
<protein>
    <recommendedName>
        <fullName evidence="5">Ferredoxin--NADP reductase</fullName>
        <shortName evidence="5">FNR</shortName>
        <shortName evidence="5">Fd-NADP(+) reductase</shortName>
        <ecNumber evidence="5">1.18.1.2</ecNumber>
    </recommendedName>
</protein>
<keyword evidence="8" id="KW-1185">Reference proteome</keyword>
<dbReference type="RefSeq" id="WP_146820971.1">
    <property type="nucleotide sequence ID" value="NZ_CP029077.1"/>
</dbReference>
<comment type="similarity">
    <text evidence="5">Belongs to the ferredoxin--NADP reductase type 2 family.</text>
</comment>
<organism evidence="7 8">
    <name type="scientific">Candidatus Deianiraea vastatrix</name>
    <dbReference type="NCBI Taxonomy" id="2163644"/>
    <lineage>
        <taxon>Bacteria</taxon>
        <taxon>Pseudomonadati</taxon>
        <taxon>Pseudomonadota</taxon>
        <taxon>Alphaproteobacteria</taxon>
        <taxon>Rickettsiales</taxon>
        <taxon>Candidatus Deianiraeaceae</taxon>
        <taxon>Candidatus Deianiraea</taxon>
    </lineage>
</organism>
<dbReference type="PANTHER" id="PTHR48105">
    <property type="entry name" value="THIOREDOXIN REDUCTASE 1-RELATED-RELATED"/>
    <property type="match status" value="1"/>
</dbReference>
<dbReference type="OrthoDB" id="9806179at2"/>
<dbReference type="InterPro" id="IPR050097">
    <property type="entry name" value="Ferredoxin-NADP_redctase_2"/>
</dbReference>
<keyword evidence="3 5" id="KW-0521">NADP</keyword>
<dbReference type="GO" id="GO:0004324">
    <property type="term" value="F:ferredoxin-NADP+ reductase activity"/>
    <property type="evidence" value="ECO:0007669"/>
    <property type="project" value="UniProtKB-UniRule"/>
</dbReference>
<dbReference type="InterPro" id="IPR022890">
    <property type="entry name" value="Fd--NADP_Rdtase_type_2"/>
</dbReference>
<dbReference type="SUPFAM" id="SSF51905">
    <property type="entry name" value="FAD/NAD(P)-binding domain"/>
    <property type="match status" value="1"/>
</dbReference>
<dbReference type="GO" id="GO:0050661">
    <property type="term" value="F:NADP binding"/>
    <property type="evidence" value="ECO:0007669"/>
    <property type="project" value="UniProtKB-UniRule"/>
</dbReference>
<dbReference type="PRINTS" id="PR00469">
    <property type="entry name" value="PNDRDTASEII"/>
</dbReference>
<keyword evidence="2 5" id="KW-0274">FAD</keyword>
<evidence type="ECO:0000256" key="1">
    <source>
        <dbReference type="ARBA" id="ARBA00022630"/>
    </source>
</evidence>
<gene>
    <name evidence="7" type="ORF">Deia_00905</name>
</gene>
<feature type="binding site" evidence="5">
    <location>
        <position position="290"/>
    </location>
    <ligand>
        <name>FAD</name>
        <dbReference type="ChEBI" id="CHEBI:57692"/>
    </ligand>
</feature>
<evidence type="ECO:0000256" key="5">
    <source>
        <dbReference type="HAMAP-Rule" id="MF_01685"/>
    </source>
</evidence>
<dbReference type="Proteomes" id="UP000321934">
    <property type="component" value="Chromosome"/>
</dbReference>
<dbReference type="AlphaFoldDB" id="A0A5B8XEE8"/>
<dbReference type="InterPro" id="IPR023753">
    <property type="entry name" value="FAD/NAD-binding_dom"/>
</dbReference>
<evidence type="ECO:0000256" key="2">
    <source>
        <dbReference type="ARBA" id="ARBA00022827"/>
    </source>
</evidence>
<dbReference type="PRINTS" id="PR00368">
    <property type="entry name" value="FADPNR"/>
</dbReference>
<feature type="binding site" evidence="5">
    <location>
        <position position="32"/>
    </location>
    <ligand>
        <name>FAD</name>
        <dbReference type="ChEBI" id="CHEBI:57692"/>
    </ligand>
</feature>
<feature type="binding site" evidence="5">
    <location>
        <position position="123"/>
    </location>
    <ligand>
        <name>FAD</name>
        <dbReference type="ChEBI" id="CHEBI:57692"/>
    </ligand>
</feature>